<evidence type="ECO:0000313" key="4">
    <source>
        <dbReference type="Proteomes" id="UP000005156"/>
    </source>
</evidence>
<dbReference type="eggNOG" id="ENOG5033SKH">
    <property type="taxonomic scope" value="Bacteria"/>
</dbReference>
<dbReference type="RefSeq" id="WP_008812391.1">
    <property type="nucleotide sequence ID" value="NZ_CAXTIX010000026.1"/>
</dbReference>
<organism evidence="3 4">
    <name type="scientific">Parasutterella excrementihominis YIT 11859</name>
    <dbReference type="NCBI Taxonomy" id="762966"/>
    <lineage>
        <taxon>Bacteria</taxon>
        <taxon>Pseudomonadati</taxon>
        <taxon>Pseudomonadota</taxon>
        <taxon>Betaproteobacteria</taxon>
        <taxon>Burkholderiales</taxon>
        <taxon>Sutterellaceae</taxon>
        <taxon>Parasutterella</taxon>
    </lineage>
</organism>
<dbReference type="InterPro" id="IPR036388">
    <property type="entry name" value="WH-like_DNA-bd_sf"/>
</dbReference>
<feature type="domain" description="Initiator Rep protein WH1" evidence="2">
    <location>
        <begin position="16"/>
        <end position="132"/>
    </location>
</feature>
<dbReference type="SUPFAM" id="SSF46785">
    <property type="entry name" value="Winged helix' DNA-binding domain"/>
    <property type="match status" value="1"/>
</dbReference>
<evidence type="ECO:0000256" key="1">
    <source>
        <dbReference type="ARBA" id="ARBA00038283"/>
    </source>
</evidence>
<dbReference type="InterPro" id="IPR036390">
    <property type="entry name" value="WH_DNA-bd_sf"/>
</dbReference>
<dbReference type="InterPro" id="IPR000525">
    <property type="entry name" value="Initiator_Rep_WH1"/>
</dbReference>
<dbReference type="Pfam" id="PF01051">
    <property type="entry name" value="Rep3_N"/>
    <property type="match status" value="1"/>
</dbReference>
<evidence type="ECO:0000259" key="2">
    <source>
        <dbReference type="Pfam" id="PF01051"/>
    </source>
</evidence>
<proteinExistence type="inferred from homology"/>
<comment type="similarity">
    <text evidence="1">Belongs to the initiator RepB protein family.</text>
</comment>
<dbReference type="HOGENOM" id="CLU_1737079_0_0_4"/>
<dbReference type="Proteomes" id="UP000005156">
    <property type="component" value="Unassembled WGS sequence"/>
</dbReference>
<dbReference type="EMBL" id="AFBP01000023">
    <property type="protein sequence ID" value="EGG55497.1"/>
    <property type="molecule type" value="Genomic_DNA"/>
</dbReference>
<evidence type="ECO:0000313" key="3">
    <source>
        <dbReference type="EMBL" id="EGG55497.1"/>
    </source>
</evidence>
<gene>
    <name evidence="3" type="ORF">HMPREF9439_01090</name>
</gene>
<dbReference type="GO" id="GO:0006270">
    <property type="term" value="P:DNA replication initiation"/>
    <property type="evidence" value="ECO:0007669"/>
    <property type="project" value="InterPro"/>
</dbReference>
<name>F3QJI8_9BURK</name>
<protein>
    <submittedName>
        <fullName evidence="3">Conserved domain protein</fullName>
    </submittedName>
</protein>
<dbReference type="Gene3D" id="1.10.10.10">
    <property type="entry name" value="Winged helix-like DNA-binding domain superfamily/Winged helix DNA-binding domain"/>
    <property type="match status" value="1"/>
</dbReference>
<dbReference type="AlphaFoldDB" id="F3QJI8"/>
<dbReference type="GO" id="GO:0003887">
    <property type="term" value="F:DNA-directed DNA polymerase activity"/>
    <property type="evidence" value="ECO:0007669"/>
    <property type="project" value="InterPro"/>
</dbReference>
<reference evidence="3 4" key="1">
    <citation type="submission" date="2011-02" db="EMBL/GenBank/DDBJ databases">
        <authorList>
            <person name="Weinstock G."/>
            <person name="Sodergren E."/>
            <person name="Clifton S."/>
            <person name="Fulton L."/>
            <person name="Fulton B."/>
            <person name="Courtney L."/>
            <person name="Fronick C."/>
            <person name="Harrison M."/>
            <person name="Strong C."/>
            <person name="Farmer C."/>
            <person name="Delahaunty K."/>
            <person name="Markovic C."/>
            <person name="Hall O."/>
            <person name="Minx P."/>
            <person name="Tomlinson C."/>
            <person name="Mitreva M."/>
            <person name="Hou S."/>
            <person name="Chen J."/>
            <person name="Wollam A."/>
            <person name="Pepin K.H."/>
            <person name="Johnson M."/>
            <person name="Bhonagiri V."/>
            <person name="Zhang X."/>
            <person name="Suruliraj S."/>
            <person name="Warren W."/>
            <person name="Chinwalla A."/>
            <person name="Mardis E.R."/>
            <person name="Wilson R.K."/>
        </authorList>
    </citation>
    <scope>NUCLEOTIDE SEQUENCE [LARGE SCALE GENOMIC DNA]</scope>
    <source>
        <strain evidence="3 4">YIT 11859</strain>
    </source>
</reference>
<comment type="caution">
    <text evidence="3">The sequence shown here is derived from an EMBL/GenBank/DDBJ whole genome shotgun (WGS) entry which is preliminary data.</text>
</comment>
<accession>F3QJI8</accession>
<sequence>MAKKNTSGIALYKEDLKQSIEELTDLQRKMLSLTLSDLNPEDFNLDKIYPVSVDSFSEFRCQNAEDAYETLIESASALFDKFVMIRGGIEAQTEDEIEFYRWLSQLRYSDKTYSVGLIFSNMVKLYLTDIQEILLKKTEPSVQKELDLFS</sequence>
<dbReference type="OrthoDB" id="9965593at2"/>
<keyword evidence="4" id="KW-1185">Reference proteome</keyword>
<dbReference type="GeneID" id="43348538"/>